<organism evidence="13 14">
    <name type="scientific">Rugosimonospora acidiphila</name>
    <dbReference type="NCBI Taxonomy" id="556531"/>
    <lineage>
        <taxon>Bacteria</taxon>
        <taxon>Bacillati</taxon>
        <taxon>Actinomycetota</taxon>
        <taxon>Actinomycetes</taxon>
        <taxon>Micromonosporales</taxon>
        <taxon>Micromonosporaceae</taxon>
        <taxon>Rugosimonospora</taxon>
    </lineage>
</organism>
<evidence type="ECO:0000256" key="2">
    <source>
        <dbReference type="ARBA" id="ARBA00005003"/>
    </source>
</evidence>
<evidence type="ECO:0000256" key="8">
    <source>
        <dbReference type="ARBA" id="ARBA00026192"/>
    </source>
</evidence>
<dbReference type="InterPro" id="IPR050214">
    <property type="entry name" value="Cys_Synth/Cystath_Beta-Synth"/>
</dbReference>
<evidence type="ECO:0000313" key="13">
    <source>
        <dbReference type="EMBL" id="GAA5195269.1"/>
    </source>
</evidence>
<dbReference type="SUPFAM" id="SSF53686">
    <property type="entry name" value="Tryptophan synthase beta subunit-like PLP-dependent enzymes"/>
    <property type="match status" value="1"/>
</dbReference>
<dbReference type="RefSeq" id="WP_345635543.1">
    <property type="nucleotide sequence ID" value="NZ_BAABJQ010000023.1"/>
</dbReference>
<keyword evidence="5" id="KW-0663">Pyridoxal phosphate</keyword>
<dbReference type="InterPro" id="IPR001926">
    <property type="entry name" value="TrpB-like_PALP"/>
</dbReference>
<comment type="pathway">
    <text evidence="2">Amino-acid biosynthesis; L-cysteine biosynthesis; L-cysteine from L-homocysteine and L-serine: step 1/2.</text>
</comment>
<evidence type="ECO:0000256" key="5">
    <source>
        <dbReference type="ARBA" id="ARBA00022898"/>
    </source>
</evidence>
<comment type="similarity">
    <text evidence="3">Belongs to the cysteine synthase/cystathionine beta-synthase family.</text>
</comment>
<comment type="catalytic activity">
    <reaction evidence="9">
        <text>L-homocysteine + L-serine = L,L-cystathionine + H2O</text>
        <dbReference type="Rhea" id="RHEA:10112"/>
        <dbReference type="ChEBI" id="CHEBI:15377"/>
        <dbReference type="ChEBI" id="CHEBI:33384"/>
        <dbReference type="ChEBI" id="CHEBI:58161"/>
        <dbReference type="ChEBI" id="CHEBI:58199"/>
        <dbReference type="EC" id="4.2.1.22"/>
    </reaction>
</comment>
<name>A0ABP9SFA3_9ACTN</name>
<keyword evidence="6 11" id="KW-0129">CBS domain</keyword>
<dbReference type="SMART" id="SM00116">
    <property type="entry name" value="CBS"/>
    <property type="match status" value="2"/>
</dbReference>
<dbReference type="InterPro" id="IPR005857">
    <property type="entry name" value="Cysta_beta_synth"/>
</dbReference>
<comment type="caution">
    <text evidence="13">The sequence shown here is derived from an EMBL/GenBank/DDBJ whole genome shotgun (WGS) entry which is preliminary data.</text>
</comment>
<dbReference type="PROSITE" id="PS00901">
    <property type="entry name" value="CYS_SYNTHASE"/>
    <property type="match status" value="1"/>
</dbReference>
<dbReference type="SUPFAM" id="SSF54631">
    <property type="entry name" value="CBS-domain pair"/>
    <property type="match status" value="1"/>
</dbReference>
<dbReference type="Proteomes" id="UP001501570">
    <property type="component" value="Unassembled WGS sequence"/>
</dbReference>
<keyword evidence="7" id="KW-0456">Lyase</keyword>
<dbReference type="EC" id="4.2.1.22" evidence="4 10"/>
<evidence type="ECO:0000256" key="10">
    <source>
        <dbReference type="NCBIfam" id="TIGR01137"/>
    </source>
</evidence>
<dbReference type="PANTHER" id="PTHR10314">
    <property type="entry name" value="CYSTATHIONINE BETA-SYNTHASE"/>
    <property type="match status" value="1"/>
</dbReference>
<proteinExistence type="inferred from homology"/>
<feature type="domain" description="CBS" evidence="12">
    <location>
        <begin position="406"/>
        <end position="456"/>
    </location>
</feature>
<evidence type="ECO:0000256" key="7">
    <source>
        <dbReference type="ARBA" id="ARBA00023239"/>
    </source>
</evidence>
<dbReference type="Gene3D" id="3.40.50.1100">
    <property type="match status" value="2"/>
</dbReference>
<evidence type="ECO:0000256" key="1">
    <source>
        <dbReference type="ARBA" id="ARBA00001933"/>
    </source>
</evidence>
<sequence length="456" mass="48821">MRYYDNVVELIGNTPLVRLRNVAAGLPAMVLAKMEYLNPGGSVKDRIAVRMVDAAEKSGVLRPGGTIVEPTSGNTGVGLALVAQLRGYRCVFVCPDKVSEDKRNVLKAYGAEVVVCPTAVAPEDSRSYYNVSDRLANEIPGAWKPDQYSNPNNPLSHYETTGPEIWEQTEGRITHFVAGVGTGGTISGTGRYLKEVSGGRVRIIGADPEGSVYSGGSGRPYLVEGVGEDFWPINYDRDICDDIIEVSDKESFLLTRRLAREEGLLVGGSCGMAAVAATRVAEQAGPEDVVVVLLPDGGRGYLSKIFDDGWMARYGFLSAGGAESTVRELLESKGGKLPELVHAHPTETVREAIDVLREYGVSQLPVLKAEPPVVTGEVAGSISERELLDAVFTGHAHLHDMIEPHMGPPLPMIGGGQPVSEAVELLEKSDAALVLIDGKPRGVITRQDLLAHLGDR</sequence>
<evidence type="ECO:0000259" key="12">
    <source>
        <dbReference type="PROSITE" id="PS51371"/>
    </source>
</evidence>
<gene>
    <name evidence="13" type="ORF">GCM10023322_61620</name>
</gene>
<dbReference type="InterPro" id="IPR036052">
    <property type="entry name" value="TrpB-like_PALP_sf"/>
</dbReference>
<dbReference type="InterPro" id="IPR001216">
    <property type="entry name" value="P-phosphate_BS"/>
</dbReference>
<dbReference type="Pfam" id="PF00571">
    <property type="entry name" value="CBS"/>
    <property type="match status" value="2"/>
</dbReference>
<evidence type="ECO:0000256" key="3">
    <source>
        <dbReference type="ARBA" id="ARBA00007103"/>
    </source>
</evidence>
<comment type="cofactor">
    <cofactor evidence="1">
        <name>pyridoxal 5'-phosphate</name>
        <dbReference type="ChEBI" id="CHEBI:597326"/>
    </cofactor>
</comment>
<dbReference type="CDD" id="cd01561">
    <property type="entry name" value="CBS_like"/>
    <property type="match status" value="1"/>
</dbReference>
<dbReference type="NCBIfam" id="TIGR01137">
    <property type="entry name" value="cysta_beta"/>
    <property type="match status" value="1"/>
</dbReference>
<dbReference type="Gene3D" id="3.10.580.10">
    <property type="entry name" value="CBS-domain"/>
    <property type="match status" value="1"/>
</dbReference>
<feature type="domain" description="CBS" evidence="12">
    <location>
        <begin position="336"/>
        <end position="397"/>
    </location>
</feature>
<keyword evidence="14" id="KW-1185">Reference proteome</keyword>
<evidence type="ECO:0000256" key="11">
    <source>
        <dbReference type="PROSITE-ProRule" id="PRU00703"/>
    </source>
</evidence>
<dbReference type="InterPro" id="IPR046342">
    <property type="entry name" value="CBS_dom_sf"/>
</dbReference>
<evidence type="ECO:0000256" key="6">
    <source>
        <dbReference type="ARBA" id="ARBA00023122"/>
    </source>
</evidence>
<accession>A0ABP9SFA3</accession>
<protein>
    <recommendedName>
        <fullName evidence="8 10">Cystathionine beta-synthase</fullName>
        <ecNumber evidence="4 10">4.2.1.22</ecNumber>
    </recommendedName>
</protein>
<dbReference type="PROSITE" id="PS51371">
    <property type="entry name" value="CBS"/>
    <property type="match status" value="2"/>
</dbReference>
<dbReference type="EMBL" id="BAABJQ010000023">
    <property type="protein sequence ID" value="GAA5195269.1"/>
    <property type="molecule type" value="Genomic_DNA"/>
</dbReference>
<dbReference type="InterPro" id="IPR000644">
    <property type="entry name" value="CBS_dom"/>
</dbReference>
<evidence type="ECO:0000256" key="9">
    <source>
        <dbReference type="ARBA" id="ARBA00047490"/>
    </source>
</evidence>
<reference evidence="14" key="1">
    <citation type="journal article" date="2019" name="Int. J. Syst. Evol. Microbiol.">
        <title>The Global Catalogue of Microorganisms (GCM) 10K type strain sequencing project: providing services to taxonomists for standard genome sequencing and annotation.</title>
        <authorList>
            <consortium name="The Broad Institute Genomics Platform"/>
            <consortium name="The Broad Institute Genome Sequencing Center for Infectious Disease"/>
            <person name="Wu L."/>
            <person name="Ma J."/>
        </authorList>
    </citation>
    <scope>NUCLEOTIDE SEQUENCE [LARGE SCALE GENOMIC DNA]</scope>
    <source>
        <strain evidence="14">JCM 18304</strain>
    </source>
</reference>
<evidence type="ECO:0000313" key="14">
    <source>
        <dbReference type="Proteomes" id="UP001501570"/>
    </source>
</evidence>
<evidence type="ECO:0000256" key="4">
    <source>
        <dbReference type="ARBA" id="ARBA00012041"/>
    </source>
</evidence>
<dbReference type="Pfam" id="PF00291">
    <property type="entry name" value="PALP"/>
    <property type="match status" value="1"/>
</dbReference>